<protein>
    <submittedName>
        <fullName evidence="3">Secreted protein</fullName>
    </submittedName>
</protein>
<keyword evidence="1" id="KW-0812">Transmembrane</keyword>
<evidence type="ECO:0000313" key="3">
    <source>
        <dbReference type="WBParaSite" id="MhA1_Contig681.frz3.gene8"/>
    </source>
</evidence>
<sequence length="116" mass="13488">MFYKKYLIVSIFLAILCQFVCIVMTFRIDRQNVQPSINNVTETIQNVLQAFQLLRNQIAPHQNQANGSQNLVNIIIINIKLSIDNGESLDFLIRGSKLWEIRLLTENFHNNLKKNN</sequence>
<proteinExistence type="predicted"/>
<evidence type="ECO:0000313" key="2">
    <source>
        <dbReference type="Proteomes" id="UP000095281"/>
    </source>
</evidence>
<accession>A0A1I8BVL8</accession>
<feature type="transmembrane region" description="Helical" evidence="1">
    <location>
        <begin position="6"/>
        <end position="26"/>
    </location>
</feature>
<dbReference type="Proteomes" id="UP000095281">
    <property type="component" value="Unplaced"/>
</dbReference>
<keyword evidence="1" id="KW-1133">Transmembrane helix</keyword>
<reference evidence="3" key="1">
    <citation type="submission" date="2016-11" db="UniProtKB">
        <authorList>
            <consortium name="WormBaseParasite"/>
        </authorList>
    </citation>
    <scope>IDENTIFICATION</scope>
</reference>
<organism evidence="2 3">
    <name type="scientific">Meloidogyne hapla</name>
    <name type="common">Root-knot nematode worm</name>
    <dbReference type="NCBI Taxonomy" id="6305"/>
    <lineage>
        <taxon>Eukaryota</taxon>
        <taxon>Metazoa</taxon>
        <taxon>Ecdysozoa</taxon>
        <taxon>Nematoda</taxon>
        <taxon>Chromadorea</taxon>
        <taxon>Rhabditida</taxon>
        <taxon>Tylenchina</taxon>
        <taxon>Tylenchomorpha</taxon>
        <taxon>Tylenchoidea</taxon>
        <taxon>Meloidogynidae</taxon>
        <taxon>Meloidogyninae</taxon>
        <taxon>Meloidogyne</taxon>
    </lineage>
</organism>
<dbReference type="AlphaFoldDB" id="A0A1I8BVL8"/>
<dbReference type="WBParaSite" id="MhA1_Contig681.frz3.gene8">
    <property type="protein sequence ID" value="MhA1_Contig681.frz3.gene8"/>
    <property type="gene ID" value="MhA1_Contig681.frz3.gene8"/>
</dbReference>
<keyword evidence="1" id="KW-0472">Membrane</keyword>
<name>A0A1I8BVL8_MELHA</name>
<keyword evidence="2" id="KW-1185">Reference proteome</keyword>
<evidence type="ECO:0000256" key="1">
    <source>
        <dbReference type="SAM" id="Phobius"/>
    </source>
</evidence>